<proteinExistence type="predicted"/>
<evidence type="ECO:0008006" key="4">
    <source>
        <dbReference type="Google" id="ProtNLM"/>
    </source>
</evidence>
<name>A0A1F5HYV0_9BACT</name>
<sequence length="257" mass="28406">MQKSAQSGFLLPSQTWLWPRQTWLWPVVVLAIAFGAFYFKPWQTKVAETISVSAEGKADAAPDISKITAIIESKNLNLDIAQTENEKKVSKVISTLQDLGIEEKDIKTQNISAVPGYEGQTLIYPVPPRPDTNQFSTTLEVTVRDFDKADQVISTLTQNGATNLYGPQLTLSDEKLEAAKSQAREKAVDNALAKARQLARASKRKVGKAVKITEQENFGYPQPLIAENSMDLKQKASQIQPGQNQVTVTISADYQLR</sequence>
<dbReference type="AlphaFoldDB" id="A0A1F5HYV0"/>
<evidence type="ECO:0000256" key="1">
    <source>
        <dbReference type="SAM" id="Phobius"/>
    </source>
</evidence>
<dbReference type="EMBL" id="MFBS01000021">
    <property type="protein sequence ID" value="OGE09240.1"/>
    <property type="molecule type" value="Genomic_DNA"/>
</dbReference>
<dbReference type="InterPro" id="IPR007497">
    <property type="entry name" value="SIMPL/DUF541"/>
</dbReference>
<dbReference type="Gene3D" id="3.30.110.170">
    <property type="entry name" value="Protein of unknown function (DUF541), domain 1"/>
    <property type="match status" value="1"/>
</dbReference>
<dbReference type="PROSITE" id="PS00430">
    <property type="entry name" value="TONB_DEPENDENT_REC_1"/>
    <property type="match status" value="1"/>
</dbReference>
<reference evidence="2 3" key="1">
    <citation type="journal article" date="2016" name="Nat. Commun.">
        <title>Thousands of microbial genomes shed light on interconnected biogeochemical processes in an aquifer system.</title>
        <authorList>
            <person name="Anantharaman K."/>
            <person name="Brown C.T."/>
            <person name="Hug L.A."/>
            <person name="Sharon I."/>
            <person name="Castelle C.J."/>
            <person name="Probst A.J."/>
            <person name="Thomas B.C."/>
            <person name="Singh A."/>
            <person name="Wilkins M.J."/>
            <person name="Karaoz U."/>
            <person name="Brodie E.L."/>
            <person name="Williams K.H."/>
            <person name="Hubbard S.S."/>
            <person name="Banfield J.F."/>
        </authorList>
    </citation>
    <scope>NUCLEOTIDE SEQUENCE [LARGE SCALE GENOMIC DNA]</scope>
</reference>
<dbReference type="Pfam" id="PF04402">
    <property type="entry name" value="SIMPL"/>
    <property type="match status" value="1"/>
</dbReference>
<dbReference type="PANTHER" id="PTHR34387">
    <property type="entry name" value="SLR1258 PROTEIN"/>
    <property type="match status" value="1"/>
</dbReference>
<dbReference type="STRING" id="1797729.A3A60_02165"/>
<dbReference type="Gene3D" id="3.30.70.2970">
    <property type="entry name" value="Protein of unknown function (DUF541), domain 2"/>
    <property type="match status" value="1"/>
</dbReference>
<keyword evidence="1" id="KW-0812">Transmembrane</keyword>
<gene>
    <name evidence="2" type="ORF">A3A60_02165</name>
</gene>
<dbReference type="InterPro" id="IPR010916">
    <property type="entry name" value="TonB_box_CS"/>
</dbReference>
<organism evidence="2 3">
    <name type="scientific">Candidatus Curtissbacteria bacterium RIFCSPLOWO2_01_FULL_42_26</name>
    <dbReference type="NCBI Taxonomy" id="1797729"/>
    <lineage>
        <taxon>Bacteria</taxon>
        <taxon>Candidatus Curtissiibacteriota</taxon>
    </lineage>
</organism>
<keyword evidence="1" id="KW-0472">Membrane</keyword>
<protein>
    <recommendedName>
        <fullName evidence="4">DUF541 domain-containing protein</fullName>
    </recommendedName>
</protein>
<feature type="transmembrane region" description="Helical" evidence="1">
    <location>
        <begin position="23"/>
        <end position="39"/>
    </location>
</feature>
<dbReference type="InterPro" id="IPR052022">
    <property type="entry name" value="26kDa_periplasmic_antigen"/>
</dbReference>
<evidence type="ECO:0000313" key="2">
    <source>
        <dbReference type="EMBL" id="OGE09240.1"/>
    </source>
</evidence>
<keyword evidence="1" id="KW-1133">Transmembrane helix</keyword>
<evidence type="ECO:0000313" key="3">
    <source>
        <dbReference type="Proteomes" id="UP000179227"/>
    </source>
</evidence>
<accession>A0A1F5HYV0</accession>
<dbReference type="PANTHER" id="PTHR34387:SF1">
    <property type="entry name" value="PERIPLASMIC IMMUNOGENIC PROTEIN"/>
    <property type="match status" value="1"/>
</dbReference>
<comment type="caution">
    <text evidence="2">The sequence shown here is derived from an EMBL/GenBank/DDBJ whole genome shotgun (WGS) entry which is preliminary data.</text>
</comment>
<dbReference type="Proteomes" id="UP000179227">
    <property type="component" value="Unassembled WGS sequence"/>
</dbReference>
<dbReference type="GO" id="GO:0006974">
    <property type="term" value="P:DNA damage response"/>
    <property type="evidence" value="ECO:0007669"/>
    <property type="project" value="TreeGrafter"/>
</dbReference>